<evidence type="ECO:0000256" key="6">
    <source>
        <dbReference type="ARBA" id="ARBA00023136"/>
    </source>
</evidence>
<dbReference type="PANTHER" id="PTHR31563:SF10">
    <property type="entry name" value="ION CHANNEL POLLUX-RELATED"/>
    <property type="match status" value="1"/>
</dbReference>
<accession>A0A831R3K1</accession>
<reference evidence="9" key="1">
    <citation type="journal article" date="2020" name="mSystems">
        <title>Genome- and Community-Level Interaction Insights into Carbon Utilization and Element Cycling Functions of Hydrothermarchaeota in Hydrothermal Sediment.</title>
        <authorList>
            <person name="Zhou Z."/>
            <person name="Liu Y."/>
            <person name="Xu W."/>
            <person name="Pan J."/>
            <person name="Luo Z.H."/>
            <person name="Li M."/>
        </authorList>
    </citation>
    <scope>NUCLEOTIDE SEQUENCE [LARGE SCALE GENOMIC DNA]</scope>
    <source>
        <strain evidence="9">HyVt-357</strain>
    </source>
</reference>
<evidence type="ECO:0000256" key="5">
    <source>
        <dbReference type="ARBA" id="ARBA00023065"/>
    </source>
</evidence>
<organism evidence="9">
    <name type="scientific">Marinobacter antarcticus</name>
    <dbReference type="NCBI Taxonomy" id="564117"/>
    <lineage>
        <taxon>Bacteria</taxon>
        <taxon>Pseudomonadati</taxon>
        <taxon>Pseudomonadota</taxon>
        <taxon>Gammaproteobacteria</taxon>
        <taxon>Pseudomonadales</taxon>
        <taxon>Marinobacteraceae</taxon>
        <taxon>Marinobacter</taxon>
    </lineage>
</organism>
<evidence type="ECO:0000259" key="8">
    <source>
        <dbReference type="Pfam" id="PF06241"/>
    </source>
</evidence>
<evidence type="ECO:0000256" key="7">
    <source>
        <dbReference type="SAM" id="Phobius"/>
    </source>
</evidence>
<evidence type="ECO:0000256" key="2">
    <source>
        <dbReference type="ARBA" id="ARBA00022448"/>
    </source>
</evidence>
<proteinExistence type="predicted"/>
<comment type="caution">
    <text evidence="9">The sequence shown here is derived from an EMBL/GenBank/DDBJ whole genome shotgun (WGS) entry which is preliminary data.</text>
</comment>
<comment type="subcellular location">
    <subcellularLocation>
        <location evidence="1">Endomembrane system</location>
        <topology evidence="1">Multi-pass membrane protein</topology>
    </subcellularLocation>
</comment>
<dbReference type="InterPro" id="IPR010420">
    <property type="entry name" value="CASTOR/POLLUX/SYM8_dom"/>
</dbReference>
<keyword evidence="6 7" id="KW-0472">Membrane</keyword>
<dbReference type="PANTHER" id="PTHR31563">
    <property type="entry name" value="ION CHANNEL POLLUX-RELATED"/>
    <property type="match status" value="1"/>
</dbReference>
<sequence length="656" mass="72148">MLPFRVVDRVKFIVERQLVKGAGFQLMVVGIFIGLISLIGGLLVVPQGGDFADPGSAVWWAFLRLTDPGYLGDDVGTWQRIVSTLLTISGYVVFMGTLVAILTRWLIAKMADLERGLTPVTLKNHVVVLGWTSQTLPLLCELLSSSGRMRRFLEKHDTQKLNLVVLSEEASAAQVHELRNEPGIGRRSRQVILRSGSAIQPDALHRVACLDASAVIVPSAAYEAGSLITSDVETVKALLSIAAQARQYQAPLPFVVAEIQDIRKLPVVERAYPGAVEVVAGNATISRLMVQNVLHPGLSEIYNELLTAGQGNEIYVRGGESIAGLSLGELASERPGVIVLGLLRCFDRDCDQGCEQGWDVRLAAPSETRIEAGDRVVMMARDYAETDADPKTTALPEISRGDARLSARENKLKGRRILLLGWNRRVPSLMAEFSSYGPGQPVLDIVSVVPISEREHALSRYFTGKPLESYSHIEADYMVEDELRRINPASYDTIILLSSDRLASGEEADARTMVGYLQLEDILTEAPGRPQLIMELSDPDNRDLLYGHQSEMLISPMILSHILAQVALRRELRVVLDELFTVGGAEIGFRDPDHYPLPASTDFHVLEKILAVEGEIALGVFRATADARGRHLMLNPPRRQRLELQPGDRLVVLCQS</sequence>
<feature type="transmembrane region" description="Helical" evidence="7">
    <location>
        <begin position="21"/>
        <end position="45"/>
    </location>
</feature>
<dbReference type="RefSeq" id="WP_304103854.1">
    <property type="nucleotide sequence ID" value="NZ_DRGY01000116.1"/>
</dbReference>
<dbReference type="Gene3D" id="3.40.50.720">
    <property type="entry name" value="NAD(P)-binding Rossmann-like Domain"/>
    <property type="match status" value="2"/>
</dbReference>
<dbReference type="InterPro" id="IPR044849">
    <property type="entry name" value="CASTOR/POLLUX/SYM8-like"/>
</dbReference>
<feature type="domain" description="CASTOR/POLLUX/SYM8 ion channel conserved" evidence="8">
    <location>
        <begin position="284"/>
        <end position="388"/>
    </location>
</feature>
<dbReference type="GO" id="GO:0006811">
    <property type="term" value="P:monoatomic ion transport"/>
    <property type="evidence" value="ECO:0007669"/>
    <property type="project" value="UniProtKB-KW"/>
</dbReference>
<dbReference type="GO" id="GO:0012505">
    <property type="term" value="C:endomembrane system"/>
    <property type="evidence" value="ECO:0007669"/>
    <property type="project" value="UniProtKB-SubCell"/>
</dbReference>
<keyword evidence="4 7" id="KW-1133">Transmembrane helix</keyword>
<protein>
    <submittedName>
        <fullName evidence="9">Ion channel DMI1</fullName>
    </submittedName>
</protein>
<name>A0A831R3K1_9GAMM</name>
<keyword evidence="2" id="KW-0813">Transport</keyword>
<keyword evidence="3 7" id="KW-0812">Transmembrane</keyword>
<gene>
    <name evidence="9" type="ORF">ENI00_14370</name>
</gene>
<evidence type="ECO:0000256" key="3">
    <source>
        <dbReference type="ARBA" id="ARBA00022692"/>
    </source>
</evidence>
<dbReference type="Proteomes" id="UP000885748">
    <property type="component" value="Unassembled WGS sequence"/>
</dbReference>
<evidence type="ECO:0000256" key="1">
    <source>
        <dbReference type="ARBA" id="ARBA00004127"/>
    </source>
</evidence>
<evidence type="ECO:0000313" key="9">
    <source>
        <dbReference type="EMBL" id="HEA53467.1"/>
    </source>
</evidence>
<dbReference type="Pfam" id="PF06241">
    <property type="entry name" value="Castor_Poll_mid"/>
    <property type="match status" value="1"/>
</dbReference>
<evidence type="ECO:0000256" key="4">
    <source>
        <dbReference type="ARBA" id="ARBA00022989"/>
    </source>
</evidence>
<dbReference type="AlphaFoldDB" id="A0A831R3K1"/>
<dbReference type="EMBL" id="DRGY01000116">
    <property type="protein sequence ID" value="HEA53467.1"/>
    <property type="molecule type" value="Genomic_DNA"/>
</dbReference>
<keyword evidence="5" id="KW-0406">Ion transport</keyword>
<feature type="transmembrane region" description="Helical" evidence="7">
    <location>
        <begin position="81"/>
        <end position="107"/>
    </location>
</feature>